<dbReference type="GO" id="GO:0000725">
    <property type="term" value="P:recombinational repair"/>
    <property type="evidence" value="ECO:0007669"/>
    <property type="project" value="TreeGrafter"/>
</dbReference>
<dbReference type="InterPro" id="IPR000212">
    <property type="entry name" value="DNA_helicase_UvrD/REP"/>
</dbReference>
<dbReference type="KEGG" id="mpm:MPNA3400"/>
<evidence type="ECO:0000256" key="2">
    <source>
        <dbReference type="ARBA" id="ARBA00022741"/>
    </source>
</evidence>
<dbReference type="InterPro" id="IPR027417">
    <property type="entry name" value="P-loop_NTPase"/>
</dbReference>
<comment type="similarity">
    <text evidence="1">Belongs to the helicase family. UvrD subfamily.</text>
</comment>
<dbReference type="InterPro" id="IPR014016">
    <property type="entry name" value="UvrD-like_ATP-bd"/>
</dbReference>
<evidence type="ECO:0000313" key="15">
    <source>
        <dbReference type="Proteomes" id="UP000007105"/>
    </source>
</evidence>
<dbReference type="GO" id="GO:0005829">
    <property type="term" value="C:cytosol"/>
    <property type="evidence" value="ECO:0007669"/>
    <property type="project" value="TreeGrafter"/>
</dbReference>
<comment type="catalytic activity">
    <reaction evidence="8">
        <text>Couples ATP hydrolysis with the unwinding of duplex DNA by translocating in the 3'-5' direction.</text>
        <dbReference type="EC" id="5.6.2.4"/>
    </reaction>
</comment>
<accession>A0AB33HQ95</accession>
<dbReference type="Gene3D" id="3.40.50.300">
    <property type="entry name" value="P-loop containing nucleotide triphosphate hydrolases"/>
    <property type="match status" value="2"/>
</dbReference>
<dbReference type="GO" id="GO:0005524">
    <property type="term" value="F:ATP binding"/>
    <property type="evidence" value="ECO:0007669"/>
    <property type="project" value="UniProtKB-UniRule"/>
</dbReference>
<evidence type="ECO:0000256" key="6">
    <source>
        <dbReference type="ARBA" id="ARBA00023125"/>
    </source>
</evidence>
<dbReference type="InterPro" id="IPR014017">
    <property type="entry name" value="DNA_helicase_UvrD-like_C"/>
</dbReference>
<dbReference type="AlphaFoldDB" id="A0AB33HQ95"/>
<feature type="domain" description="UvrD-like helicase ATP-binding" evidence="13">
    <location>
        <begin position="2"/>
        <end position="285"/>
    </location>
</feature>
<keyword evidence="12" id="KW-0812">Transmembrane</keyword>
<dbReference type="PANTHER" id="PTHR11070">
    <property type="entry name" value="UVRD / RECB / PCRA DNA HELICASE FAMILY MEMBER"/>
    <property type="match status" value="1"/>
</dbReference>
<gene>
    <name evidence="14" type="primary">pcrA</name>
    <name evidence="14" type="ORF">MPNA3400</name>
</gene>
<keyword evidence="7" id="KW-0413">Isomerase</keyword>
<evidence type="ECO:0000256" key="4">
    <source>
        <dbReference type="ARBA" id="ARBA00022806"/>
    </source>
</evidence>
<organism evidence="14 15">
    <name type="scientific">Mycoplasmoides pneumoniae 309</name>
    <dbReference type="NCBI Taxonomy" id="1112856"/>
    <lineage>
        <taxon>Bacteria</taxon>
        <taxon>Bacillati</taxon>
        <taxon>Mycoplasmatota</taxon>
        <taxon>Mycoplasmoidales</taxon>
        <taxon>Mycoplasmoidaceae</taxon>
        <taxon>Mycoplasmoides</taxon>
    </lineage>
</organism>
<dbReference type="RefSeq" id="WP_014325472.1">
    <property type="nucleotide sequence ID" value="NC_016807.1"/>
</dbReference>
<feature type="transmembrane region" description="Helical" evidence="12">
    <location>
        <begin position="506"/>
        <end position="527"/>
    </location>
</feature>
<evidence type="ECO:0000256" key="3">
    <source>
        <dbReference type="ARBA" id="ARBA00022801"/>
    </source>
</evidence>
<sequence>MEHLNQEQKAAVTCDNGVNVVYSGAGTGKTTVIAERFAYLVNEKGVNPQSILAFTFTDKAASEMRQRIIKLIPQKSLQDLHIYTFHSFANRFLQKHGKSDFAILSDSNRFFSDYEMGDQLQTVVEIYKNKVVDLELDNLEYNSAFRDACTDTFNEDFSTISNGQFRKRAATALRAYQNYLITNNLFDFSDLIIETCHLLKGNSELLQAFTESVHYILVDEFQDTNLAQYELVKLLATTHPNLFLVGDSNQMIYGWRGAVVEIFELLKNDFQTVKEFYTTQNYRSSQAVLAVANDVLTAIARKERKALVLLHSSIDSKAVPVHYKANSLKNQDQWIIYQMKQLHLNNGVPYDQMAVLFRKNKHLDAFSQTVLEDGDLPLAKLNLLTIHAAKGLEFEAVFVYGLVERAFPSLHWDGSDKHKLLEEMKLFYVAITRAKQFLFLVSVSVESFNAYYEPSRFLKLIEKEHLQTQKAAYFKEQLKTQPKPVNLYTETENAENLQKATDSKKWIILGAILLIIVIITAVLKLFVEN</sequence>
<keyword evidence="5 11" id="KW-0067">ATP-binding</keyword>
<dbReference type="Gene3D" id="1.10.10.160">
    <property type="match status" value="1"/>
</dbReference>
<dbReference type="SUPFAM" id="SSF52540">
    <property type="entry name" value="P-loop containing nucleoside triphosphate hydrolases"/>
    <property type="match status" value="1"/>
</dbReference>
<protein>
    <recommendedName>
        <fullName evidence="9">DNA 3'-5' helicase</fullName>
        <ecNumber evidence="9">5.6.2.4</ecNumber>
    </recommendedName>
</protein>
<dbReference type="CDD" id="cd18807">
    <property type="entry name" value="SF1_C_UvrD"/>
    <property type="match status" value="1"/>
</dbReference>
<dbReference type="GO" id="GO:0043138">
    <property type="term" value="F:3'-5' DNA helicase activity"/>
    <property type="evidence" value="ECO:0007669"/>
    <property type="project" value="UniProtKB-EC"/>
</dbReference>
<dbReference type="PROSITE" id="PS51198">
    <property type="entry name" value="UVRD_HELICASE_ATP_BIND"/>
    <property type="match status" value="1"/>
</dbReference>
<evidence type="ECO:0000256" key="9">
    <source>
        <dbReference type="ARBA" id="ARBA00034808"/>
    </source>
</evidence>
<comment type="catalytic activity">
    <reaction evidence="10">
        <text>ATP + H2O = ADP + phosphate + H(+)</text>
        <dbReference type="Rhea" id="RHEA:13065"/>
        <dbReference type="ChEBI" id="CHEBI:15377"/>
        <dbReference type="ChEBI" id="CHEBI:15378"/>
        <dbReference type="ChEBI" id="CHEBI:30616"/>
        <dbReference type="ChEBI" id="CHEBI:43474"/>
        <dbReference type="ChEBI" id="CHEBI:456216"/>
        <dbReference type="EC" id="5.6.2.4"/>
    </reaction>
</comment>
<keyword evidence="4 11" id="KW-0347">Helicase</keyword>
<dbReference type="GO" id="GO:0016787">
    <property type="term" value="F:hydrolase activity"/>
    <property type="evidence" value="ECO:0007669"/>
    <property type="project" value="UniProtKB-UniRule"/>
</dbReference>
<dbReference type="PANTHER" id="PTHR11070:SF2">
    <property type="entry name" value="ATP-DEPENDENT DNA HELICASE SRS2"/>
    <property type="match status" value="1"/>
</dbReference>
<dbReference type="CDD" id="cd17932">
    <property type="entry name" value="DEXQc_UvrD"/>
    <property type="match status" value="1"/>
</dbReference>
<dbReference type="GO" id="GO:0003677">
    <property type="term" value="F:DNA binding"/>
    <property type="evidence" value="ECO:0007669"/>
    <property type="project" value="UniProtKB-KW"/>
</dbReference>
<dbReference type="EC" id="5.6.2.4" evidence="9"/>
<evidence type="ECO:0000313" key="14">
    <source>
        <dbReference type="EMBL" id="BAL21915.1"/>
    </source>
</evidence>
<dbReference type="Pfam" id="PF00580">
    <property type="entry name" value="UvrD-helicase"/>
    <property type="match status" value="1"/>
</dbReference>
<dbReference type="InterPro" id="IPR013986">
    <property type="entry name" value="DExx_box_DNA_helicase_dom_sf"/>
</dbReference>
<evidence type="ECO:0000256" key="10">
    <source>
        <dbReference type="ARBA" id="ARBA00048988"/>
    </source>
</evidence>
<reference evidence="15" key="1">
    <citation type="journal article" date="2012" name="J. Bacteriol.">
        <title>Complete genome sequence of Mycoplasma pneumoniae type 2a strain 309, isolated in Japan.</title>
        <authorList>
            <person name="Kenri T."/>
            <person name="Horino A."/>
            <person name="Matsui M."/>
            <person name="Sasaki Y."/>
            <person name="Suzuki S."/>
            <person name="Narita M."/>
            <person name="Ohya H."/>
            <person name="Okazaki N."/>
            <person name="Shibayama K."/>
        </authorList>
    </citation>
    <scope>NUCLEOTIDE SEQUENCE [LARGE SCALE GENOMIC DNA]</scope>
    <source>
        <strain evidence="15">309</strain>
    </source>
</reference>
<keyword evidence="3 11" id="KW-0378">Hydrolase</keyword>
<keyword evidence="12" id="KW-0472">Membrane</keyword>
<evidence type="ECO:0000256" key="5">
    <source>
        <dbReference type="ARBA" id="ARBA00022840"/>
    </source>
</evidence>
<evidence type="ECO:0000256" key="7">
    <source>
        <dbReference type="ARBA" id="ARBA00023235"/>
    </source>
</evidence>
<dbReference type="Proteomes" id="UP000007105">
    <property type="component" value="Chromosome"/>
</dbReference>
<dbReference type="Pfam" id="PF13361">
    <property type="entry name" value="UvrD_C"/>
    <property type="match status" value="2"/>
</dbReference>
<evidence type="ECO:0000256" key="12">
    <source>
        <dbReference type="SAM" id="Phobius"/>
    </source>
</evidence>
<evidence type="ECO:0000256" key="11">
    <source>
        <dbReference type="PROSITE-ProRule" id="PRU00560"/>
    </source>
</evidence>
<keyword evidence="12" id="KW-1133">Transmembrane helix</keyword>
<evidence type="ECO:0000256" key="8">
    <source>
        <dbReference type="ARBA" id="ARBA00034617"/>
    </source>
</evidence>
<proteinExistence type="inferred from homology"/>
<feature type="binding site" evidence="11">
    <location>
        <begin position="23"/>
        <end position="30"/>
    </location>
    <ligand>
        <name>ATP</name>
        <dbReference type="ChEBI" id="CHEBI:30616"/>
    </ligand>
</feature>
<dbReference type="GO" id="GO:0033202">
    <property type="term" value="C:DNA helicase complex"/>
    <property type="evidence" value="ECO:0007669"/>
    <property type="project" value="TreeGrafter"/>
</dbReference>
<evidence type="ECO:0000259" key="13">
    <source>
        <dbReference type="PROSITE" id="PS51198"/>
    </source>
</evidence>
<evidence type="ECO:0000256" key="1">
    <source>
        <dbReference type="ARBA" id="ARBA00009922"/>
    </source>
</evidence>
<keyword evidence="6" id="KW-0238">DNA-binding</keyword>
<dbReference type="EMBL" id="AP012303">
    <property type="protein sequence ID" value="BAL21915.1"/>
    <property type="molecule type" value="Genomic_DNA"/>
</dbReference>
<name>A0AB33HQ95_MYCPM</name>
<keyword evidence="2 11" id="KW-0547">Nucleotide-binding</keyword>